<reference evidence="2 3" key="1">
    <citation type="submission" date="2016-12" db="EMBL/GenBank/DDBJ databases">
        <title>The genomes of Aspergillus section Nigri reveals drivers in fungal speciation.</title>
        <authorList>
            <consortium name="DOE Joint Genome Institute"/>
            <person name="Vesth T.C."/>
            <person name="Nybo J."/>
            <person name="Theobald S."/>
            <person name="Brandl J."/>
            <person name="Frisvad J.C."/>
            <person name="Nielsen K.F."/>
            <person name="Lyhne E.K."/>
            <person name="Kogle M.E."/>
            <person name="Kuo A."/>
            <person name="Riley R."/>
            <person name="Clum A."/>
            <person name="Nolan M."/>
            <person name="Lipzen A."/>
            <person name="Salamov A."/>
            <person name="Henrissat B."/>
            <person name="Wiebenga A."/>
            <person name="De Vries R.P."/>
            <person name="Grigoriev I.V."/>
            <person name="Mortensen U.H."/>
            <person name="Andersen M.R."/>
            <person name="Baker S.E."/>
        </authorList>
    </citation>
    <scope>NUCLEOTIDE SEQUENCE [LARGE SCALE GENOMIC DNA]</scope>
    <source>
        <strain evidence="2 3">JOP 1030-1</strain>
    </source>
</reference>
<dbReference type="EMBL" id="KZ821219">
    <property type="protein sequence ID" value="PYH49180.1"/>
    <property type="molecule type" value="Genomic_DNA"/>
</dbReference>
<evidence type="ECO:0000313" key="2">
    <source>
        <dbReference type="EMBL" id="PYH49180.1"/>
    </source>
</evidence>
<dbReference type="OrthoDB" id="4508024at2759"/>
<feature type="region of interest" description="Disordered" evidence="1">
    <location>
        <begin position="277"/>
        <end position="305"/>
    </location>
</feature>
<dbReference type="AlphaFoldDB" id="A0A318ZYA5"/>
<keyword evidence="3" id="KW-1185">Reference proteome</keyword>
<sequence length="305" mass="33355">MLPLEIDLKTKEEAKFSYMARKKSKGKKGKGKGKANTPQSSKAEGQLTPEISTADPLKCDRSSVLPGTFPATPPTTSSATLRAPEVLSQEKAEAEAPDTPSASISSPSSVGEPSSLSAMEEPSQEKPDAEARKASTVEKLAAELAKLSELIESVKNMQAVHHDGIYYPFLVYQEPYELSRASASRSIPGLHSALAIGVMDCNRIGTVLSKLGPLELLSVRNYYRDMFGRELMDDVRDNRCGLVVRRDPETEYRILPEYSEAGSVEYDRRSMSLFKAVGQPAQEQMDTLSPAVGRPQDRDIERDDG</sequence>
<gene>
    <name evidence="2" type="ORF">BP01DRAFT_72847</name>
</gene>
<evidence type="ECO:0000256" key="1">
    <source>
        <dbReference type="SAM" id="MobiDB-lite"/>
    </source>
</evidence>
<feature type="compositionally biased region" description="Basic residues" evidence="1">
    <location>
        <begin position="20"/>
        <end position="33"/>
    </location>
</feature>
<accession>A0A318ZYA5</accession>
<feature type="compositionally biased region" description="Low complexity" evidence="1">
    <location>
        <begin position="66"/>
        <end position="84"/>
    </location>
</feature>
<dbReference type="Proteomes" id="UP000248349">
    <property type="component" value="Unassembled WGS sequence"/>
</dbReference>
<feature type="compositionally biased region" description="Low complexity" evidence="1">
    <location>
        <begin position="97"/>
        <end position="117"/>
    </location>
</feature>
<protein>
    <submittedName>
        <fullName evidence="2">Uncharacterized protein</fullName>
    </submittedName>
</protein>
<organism evidence="2 3">
    <name type="scientific">Aspergillus saccharolyticus JOP 1030-1</name>
    <dbReference type="NCBI Taxonomy" id="1450539"/>
    <lineage>
        <taxon>Eukaryota</taxon>
        <taxon>Fungi</taxon>
        <taxon>Dikarya</taxon>
        <taxon>Ascomycota</taxon>
        <taxon>Pezizomycotina</taxon>
        <taxon>Eurotiomycetes</taxon>
        <taxon>Eurotiomycetidae</taxon>
        <taxon>Eurotiales</taxon>
        <taxon>Aspergillaceae</taxon>
        <taxon>Aspergillus</taxon>
        <taxon>Aspergillus subgen. Circumdati</taxon>
    </lineage>
</organism>
<name>A0A318ZYA5_9EURO</name>
<evidence type="ECO:0000313" key="3">
    <source>
        <dbReference type="Proteomes" id="UP000248349"/>
    </source>
</evidence>
<proteinExistence type="predicted"/>
<dbReference type="RefSeq" id="XP_025435162.1">
    <property type="nucleotide sequence ID" value="XM_025580053.1"/>
</dbReference>
<feature type="compositionally biased region" description="Basic and acidic residues" evidence="1">
    <location>
        <begin position="123"/>
        <end position="135"/>
    </location>
</feature>
<feature type="compositionally biased region" description="Basic and acidic residues" evidence="1">
    <location>
        <begin position="295"/>
        <end position="305"/>
    </location>
</feature>
<feature type="region of interest" description="Disordered" evidence="1">
    <location>
        <begin position="14"/>
        <end position="135"/>
    </location>
</feature>
<dbReference type="GeneID" id="37081282"/>